<gene>
    <name evidence="1" type="ORF">TNIN_214821</name>
</gene>
<proteinExistence type="predicted"/>
<evidence type="ECO:0000313" key="1">
    <source>
        <dbReference type="EMBL" id="GFY42290.1"/>
    </source>
</evidence>
<dbReference type="AlphaFoldDB" id="A0A8X6WW29"/>
<protein>
    <submittedName>
        <fullName evidence="1">Uncharacterized protein</fullName>
    </submittedName>
</protein>
<organism evidence="1 2">
    <name type="scientific">Trichonephila inaurata madagascariensis</name>
    <dbReference type="NCBI Taxonomy" id="2747483"/>
    <lineage>
        <taxon>Eukaryota</taxon>
        <taxon>Metazoa</taxon>
        <taxon>Ecdysozoa</taxon>
        <taxon>Arthropoda</taxon>
        <taxon>Chelicerata</taxon>
        <taxon>Arachnida</taxon>
        <taxon>Araneae</taxon>
        <taxon>Araneomorphae</taxon>
        <taxon>Entelegynae</taxon>
        <taxon>Araneoidea</taxon>
        <taxon>Nephilidae</taxon>
        <taxon>Trichonephila</taxon>
        <taxon>Trichonephila inaurata</taxon>
    </lineage>
</organism>
<accession>A0A8X6WW29</accession>
<evidence type="ECO:0000313" key="2">
    <source>
        <dbReference type="Proteomes" id="UP000886998"/>
    </source>
</evidence>
<dbReference type="Proteomes" id="UP000886998">
    <property type="component" value="Unassembled WGS sequence"/>
</dbReference>
<keyword evidence="2" id="KW-1185">Reference proteome</keyword>
<dbReference type="EMBL" id="BMAV01002985">
    <property type="protein sequence ID" value="GFY42290.1"/>
    <property type="molecule type" value="Genomic_DNA"/>
</dbReference>
<reference evidence="1" key="1">
    <citation type="submission" date="2020-08" db="EMBL/GenBank/DDBJ databases">
        <title>Multicomponent nature underlies the extraordinary mechanical properties of spider dragline silk.</title>
        <authorList>
            <person name="Kono N."/>
            <person name="Nakamura H."/>
            <person name="Mori M."/>
            <person name="Yoshida Y."/>
            <person name="Ohtoshi R."/>
            <person name="Malay A.D."/>
            <person name="Moran D.A.P."/>
            <person name="Tomita M."/>
            <person name="Numata K."/>
            <person name="Arakawa K."/>
        </authorList>
    </citation>
    <scope>NUCLEOTIDE SEQUENCE</scope>
</reference>
<sequence>MRSICATKQDFHVTNWLEEPRCVRRRWVMEDGLFFCYFFFLRSSLSDSVFVPLGPFFTFLATLLHRLSAVDIHHSEKLKMSSNLLSEFFATHEQAPEIQIVISWHFSHFV</sequence>
<name>A0A8X6WW29_9ARAC</name>
<comment type="caution">
    <text evidence="1">The sequence shown here is derived from an EMBL/GenBank/DDBJ whole genome shotgun (WGS) entry which is preliminary data.</text>
</comment>